<reference evidence="3" key="1">
    <citation type="submission" date="2021-01" db="EMBL/GenBank/DDBJ databases">
        <title>Whole genome shotgun sequence of Virgisporangium aurantiacum NBRC 16421.</title>
        <authorList>
            <person name="Komaki H."/>
            <person name="Tamura T."/>
        </authorList>
    </citation>
    <scope>NUCLEOTIDE SEQUENCE</scope>
    <source>
        <strain evidence="3">NBRC 16421</strain>
    </source>
</reference>
<dbReference type="GO" id="GO:0016887">
    <property type="term" value="F:ATP hydrolysis activity"/>
    <property type="evidence" value="ECO:0007669"/>
    <property type="project" value="InterPro"/>
</dbReference>
<protein>
    <submittedName>
        <fullName evidence="3">ATPase</fullName>
    </submittedName>
</protein>
<dbReference type="InterPro" id="IPR011703">
    <property type="entry name" value="ATPase_AAA-3"/>
</dbReference>
<gene>
    <name evidence="3" type="ORF">Vau01_117550</name>
</gene>
<dbReference type="Gene3D" id="3.40.50.300">
    <property type="entry name" value="P-loop containing nucleotide triphosphate hydrolases"/>
    <property type="match status" value="1"/>
</dbReference>
<keyword evidence="4" id="KW-1185">Reference proteome</keyword>
<organism evidence="3 4">
    <name type="scientific">Virgisporangium aurantiacum</name>
    <dbReference type="NCBI Taxonomy" id="175570"/>
    <lineage>
        <taxon>Bacteria</taxon>
        <taxon>Bacillati</taxon>
        <taxon>Actinomycetota</taxon>
        <taxon>Actinomycetes</taxon>
        <taxon>Micromonosporales</taxon>
        <taxon>Micromonosporaceae</taxon>
        <taxon>Virgisporangium</taxon>
    </lineage>
</organism>
<accession>A0A8J4E7F2</accession>
<evidence type="ECO:0000259" key="1">
    <source>
        <dbReference type="Pfam" id="PF07726"/>
    </source>
</evidence>
<feature type="domain" description="ATPase AAA-3" evidence="1">
    <location>
        <begin position="9"/>
        <end position="148"/>
    </location>
</feature>
<proteinExistence type="predicted"/>
<dbReference type="InterPro" id="IPR041628">
    <property type="entry name" value="ChlI/MoxR_AAA_lid"/>
</dbReference>
<evidence type="ECO:0000259" key="2">
    <source>
        <dbReference type="Pfam" id="PF17863"/>
    </source>
</evidence>
<dbReference type="GO" id="GO:0005524">
    <property type="term" value="F:ATP binding"/>
    <property type="evidence" value="ECO:0007669"/>
    <property type="project" value="InterPro"/>
</dbReference>
<name>A0A8J4E7F2_9ACTN</name>
<dbReference type="InterPro" id="IPR050764">
    <property type="entry name" value="CbbQ/NirQ/NorQ/GpvN"/>
</dbReference>
<dbReference type="SUPFAM" id="SSF52540">
    <property type="entry name" value="P-loop containing nucleoside triphosphate hydrolases"/>
    <property type="match status" value="1"/>
</dbReference>
<dbReference type="PANTHER" id="PTHR42759:SF5">
    <property type="entry name" value="METHANOL DEHYDROGENASE REGULATOR"/>
    <property type="match status" value="1"/>
</dbReference>
<evidence type="ECO:0000313" key="3">
    <source>
        <dbReference type="EMBL" id="GIJ64239.1"/>
    </source>
</evidence>
<dbReference type="PANTHER" id="PTHR42759">
    <property type="entry name" value="MOXR FAMILY PROTEIN"/>
    <property type="match status" value="1"/>
</dbReference>
<dbReference type="Pfam" id="PF07726">
    <property type="entry name" value="AAA_3"/>
    <property type="match status" value="1"/>
</dbReference>
<sequence length="303" mass="32883">MVCLLADGHLLLEDRPGLGKTRFARAFAEAFGGTYRRVQGTPDLLPSDITGSLILDRSADAANTNGRSDGFRIRYGPVFSHVLLFDEVNRTPPRTQSALLEAMEERQATIFDETPRLPDPFFVIATQNPIDMDGTYSLPEAQLDRFLMRLELGYPDTDAFRAILDRIGADRPVPVQRTAQTAATGIDPAGLLEMIDHARTVPVTTEVRDYLAAIVEATRDQQRVLLGASPRAGLALLRAARVYAAARGAGSVHPDHVQALAGPVLAHRIVLADAPVVGVTRAQLDYVAEVVASVPTPKHRHDA</sequence>
<dbReference type="PIRSF" id="PIRSF002849">
    <property type="entry name" value="AAA_ATPase_chaperone_MoxR_prd"/>
    <property type="match status" value="1"/>
</dbReference>
<dbReference type="AlphaFoldDB" id="A0A8J4E7F2"/>
<dbReference type="InterPro" id="IPR027417">
    <property type="entry name" value="P-loop_NTPase"/>
</dbReference>
<dbReference type="CDD" id="cd00009">
    <property type="entry name" value="AAA"/>
    <property type="match status" value="1"/>
</dbReference>
<dbReference type="Proteomes" id="UP000612585">
    <property type="component" value="Unassembled WGS sequence"/>
</dbReference>
<dbReference type="Pfam" id="PF17863">
    <property type="entry name" value="AAA_lid_2"/>
    <property type="match status" value="1"/>
</dbReference>
<dbReference type="Gene3D" id="1.10.8.80">
    <property type="entry name" value="Magnesium chelatase subunit I, C-Terminal domain"/>
    <property type="match status" value="1"/>
</dbReference>
<evidence type="ECO:0000313" key="4">
    <source>
        <dbReference type="Proteomes" id="UP000612585"/>
    </source>
</evidence>
<comment type="caution">
    <text evidence="3">The sequence shown here is derived from an EMBL/GenBank/DDBJ whole genome shotgun (WGS) entry which is preliminary data.</text>
</comment>
<dbReference type="EMBL" id="BOPG01000112">
    <property type="protein sequence ID" value="GIJ64239.1"/>
    <property type="molecule type" value="Genomic_DNA"/>
</dbReference>
<feature type="domain" description="ChlI/MoxR AAA lid" evidence="2">
    <location>
        <begin position="217"/>
        <end position="275"/>
    </location>
</feature>